<dbReference type="Gene3D" id="3.40.970.10">
    <property type="entry name" value="Ribonuclease H1, N-terminal domain"/>
    <property type="match status" value="1"/>
</dbReference>
<evidence type="ECO:0000256" key="9">
    <source>
        <dbReference type="ARBA" id="ARBA00022723"/>
    </source>
</evidence>
<comment type="cofactor">
    <cofactor evidence="2">
        <name>Mg(2+)</name>
        <dbReference type="ChEBI" id="CHEBI:18420"/>
    </cofactor>
</comment>
<comment type="subunit">
    <text evidence="5">Monomer.</text>
</comment>
<dbReference type="InterPro" id="IPR036397">
    <property type="entry name" value="RNaseH_sf"/>
</dbReference>
<evidence type="ECO:0000256" key="2">
    <source>
        <dbReference type="ARBA" id="ARBA00001946"/>
    </source>
</evidence>
<dbReference type="InterPro" id="IPR009027">
    <property type="entry name" value="Ribosomal_bL9/RNase_H1_N"/>
</dbReference>
<evidence type="ECO:0000256" key="4">
    <source>
        <dbReference type="ARBA" id="ARBA00005300"/>
    </source>
</evidence>
<evidence type="ECO:0000256" key="3">
    <source>
        <dbReference type="ARBA" id="ARBA00004065"/>
    </source>
</evidence>
<dbReference type="PIRSF" id="PIRSF036852">
    <property type="entry name" value="Ribonuclease_H1_euk"/>
    <property type="match status" value="1"/>
</dbReference>
<dbReference type="AlphaFoldDB" id="A0A0R2ASN4"/>
<dbReference type="InterPro" id="IPR017067">
    <property type="entry name" value="RNase_H1_euk"/>
</dbReference>
<dbReference type="SUPFAM" id="SSF55658">
    <property type="entry name" value="L9 N-domain-like"/>
    <property type="match status" value="1"/>
</dbReference>
<dbReference type="Pfam" id="PF01693">
    <property type="entry name" value="Cauli_VI"/>
    <property type="match status" value="1"/>
</dbReference>
<evidence type="ECO:0000256" key="5">
    <source>
        <dbReference type="ARBA" id="ARBA00011245"/>
    </source>
</evidence>
<evidence type="ECO:0000256" key="7">
    <source>
        <dbReference type="ARBA" id="ARBA00017721"/>
    </source>
</evidence>
<dbReference type="EMBL" id="AYYQ01000001">
    <property type="protein sequence ID" value="KRM69888.1"/>
    <property type="molecule type" value="Genomic_DNA"/>
</dbReference>
<comment type="function">
    <text evidence="3">Endonuclease that specifically degrades the RNA of RNA-DNA hybrids.</text>
</comment>
<name>A0A0R2ASN4_9LACO</name>
<keyword evidence="12" id="KW-0460">Magnesium</keyword>
<keyword evidence="11" id="KW-0378">Hydrolase</keyword>
<dbReference type="PANTHER" id="PTHR10642:SF26">
    <property type="entry name" value="RIBONUCLEASE H1"/>
    <property type="match status" value="1"/>
</dbReference>
<keyword evidence="8" id="KW-0540">Nuclease</keyword>
<keyword evidence="10" id="KW-0255">Endonuclease</keyword>
<keyword evidence="9" id="KW-0479">Metal-binding</keyword>
<evidence type="ECO:0000256" key="1">
    <source>
        <dbReference type="ARBA" id="ARBA00000077"/>
    </source>
</evidence>
<dbReference type="Pfam" id="PF00075">
    <property type="entry name" value="RNase_H"/>
    <property type="match status" value="1"/>
</dbReference>
<protein>
    <recommendedName>
        <fullName evidence="7">Ribonuclease H</fullName>
        <ecNumber evidence="6">3.1.26.4</ecNumber>
    </recommendedName>
</protein>
<evidence type="ECO:0000313" key="15">
    <source>
        <dbReference type="Proteomes" id="UP000052012"/>
    </source>
</evidence>
<dbReference type="PATRIC" id="fig|1423781.4.peg.55"/>
<comment type="caution">
    <text evidence="14">The sequence shown here is derived from an EMBL/GenBank/DDBJ whole genome shotgun (WGS) entry which is preliminary data.</text>
</comment>
<evidence type="ECO:0000259" key="13">
    <source>
        <dbReference type="PROSITE" id="PS50879"/>
    </source>
</evidence>
<evidence type="ECO:0000256" key="8">
    <source>
        <dbReference type="ARBA" id="ARBA00022722"/>
    </source>
</evidence>
<dbReference type="GO" id="GO:0000287">
    <property type="term" value="F:magnesium ion binding"/>
    <property type="evidence" value="ECO:0007669"/>
    <property type="project" value="InterPro"/>
</dbReference>
<dbReference type="InterPro" id="IPR002156">
    <property type="entry name" value="RNaseH_domain"/>
</dbReference>
<dbReference type="InterPro" id="IPR011320">
    <property type="entry name" value="RNase_H1_N"/>
</dbReference>
<organism evidence="14 15">
    <name type="scientific">Apilactobacillus ozensis DSM 23829 = JCM 17196</name>
    <dbReference type="NCBI Taxonomy" id="1423781"/>
    <lineage>
        <taxon>Bacteria</taxon>
        <taxon>Bacillati</taxon>
        <taxon>Bacillota</taxon>
        <taxon>Bacilli</taxon>
        <taxon>Lactobacillales</taxon>
        <taxon>Lactobacillaceae</taxon>
        <taxon>Apilactobacillus</taxon>
    </lineage>
</organism>
<dbReference type="GO" id="GO:0043137">
    <property type="term" value="P:DNA replication, removal of RNA primer"/>
    <property type="evidence" value="ECO:0007669"/>
    <property type="project" value="TreeGrafter"/>
</dbReference>
<accession>A0A0R2ASN4</accession>
<dbReference type="InterPro" id="IPR050092">
    <property type="entry name" value="RNase_H"/>
</dbReference>
<evidence type="ECO:0000313" key="14">
    <source>
        <dbReference type="EMBL" id="KRM69888.1"/>
    </source>
</evidence>
<dbReference type="SUPFAM" id="SSF53098">
    <property type="entry name" value="Ribonuclease H-like"/>
    <property type="match status" value="1"/>
</dbReference>
<dbReference type="PANTHER" id="PTHR10642">
    <property type="entry name" value="RIBONUCLEASE H1"/>
    <property type="match status" value="1"/>
</dbReference>
<sequence>MASKKFYAVKSGRKTGVFTTWPETESQVKGFSGAIYKSFKTLGEAEDFIGKSGKKNINSVDKNKPVQSSTDYELTVYTDGGSRNNGNVAGQHVKSDDKAAWAYLILHGNHRYANSAGEFGATNNRMEIMALVKALAFLKSKKYNYSKIKCVLDSKYVLDAITKGWLNGWKKRGWKKSNGAEIKNLALFKQLDLLLSVFTNVNFVWTKGHANNEGNNFVDNLLNQTMDNMNINDSKNSIDSQNNIVENKDSASVESIKDNLRKIGLLK</sequence>
<evidence type="ECO:0000256" key="12">
    <source>
        <dbReference type="ARBA" id="ARBA00022842"/>
    </source>
</evidence>
<dbReference type="CDD" id="cd09278">
    <property type="entry name" value="RNase_HI_prokaryote_like"/>
    <property type="match status" value="1"/>
</dbReference>
<dbReference type="GO" id="GO:0004523">
    <property type="term" value="F:RNA-DNA hybrid ribonuclease activity"/>
    <property type="evidence" value="ECO:0007669"/>
    <property type="project" value="UniProtKB-EC"/>
</dbReference>
<dbReference type="InterPro" id="IPR012337">
    <property type="entry name" value="RNaseH-like_sf"/>
</dbReference>
<dbReference type="OrthoDB" id="9811552at2"/>
<comment type="similarity">
    <text evidence="4">Belongs to the RNase H family.</text>
</comment>
<dbReference type="FunFam" id="3.40.970.10:FF:000002">
    <property type="entry name" value="Ribonuclease H"/>
    <property type="match status" value="1"/>
</dbReference>
<dbReference type="InterPro" id="IPR037056">
    <property type="entry name" value="RNase_H1_N_sf"/>
</dbReference>
<dbReference type="PROSITE" id="PS50879">
    <property type="entry name" value="RNASE_H_1"/>
    <property type="match status" value="1"/>
</dbReference>
<dbReference type="EC" id="3.1.26.4" evidence="6"/>
<evidence type="ECO:0000256" key="6">
    <source>
        <dbReference type="ARBA" id="ARBA00012180"/>
    </source>
</evidence>
<dbReference type="RefSeq" id="WP_082605222.1">
    <property type="nucleotide sequence ID" value="NZ_AYYQ01000001.1"/>
</dbReference>
<evidence type="ECO:0000256" key="11">
    <source>
        <dbReference type="ARBA" id="ARBA00022801"/>
    </source>
</evidence>
<dbReference type="GO" id="GO:0003676">
    <property type="term" value="F:nucleic acid binding"/>
    <property type="evidence" value="ECO:0007669"/>
    <property type="project" value="InterPro"/>
</dbReference>
<dbReference type="Proteomes" id="UP000052012">
    <property type="component" value="Unassembled WGS sequence"/>
</dbReference>
<keyword evidence="15" id="KW-1185">Reference proteome</keyword>
<dbReference type="Gene3D" id="3.30.420.10">
    <property type="entry name" value="Ribonuclease H-like superfamily/Ribonuclease H"/>
    <property type="match status" value="1"/>
</dbReference>
<feature type="domain" description="RNase H type-1" evidence="13">
    <location>
        <begin position="70"/>
        <end position="227"/>
    </location>
</feature>
<comment type="catalytic activity">
    <reaction evidence="1">
        <text>Endonucleolytic cleavage to 5'-phosphomonoester.</text>
        <dbReference type="EC" id="3.1.26.4"/>
    </reaction>
</comment>
<dbReference type="STRING" id="1423781.FD06_GL000053"/>
<gene>
    <name evidence="14" type="ORF">FD06_GL000053</name>
</gene>
<proteinExistence type="inferred from homology"/>
<dbReference type="InterPro" id="IPR022892">
    <property type="entry name" value="RNaseHI"/>
</dbReference>
<evidence type="ECO:0000256" key="10">
    <source>
        <dbReference type="ARBA" id="ARBA00022759"/>
    </source>
</evidence>
<reference evidence="14 15" key="1">
    <citation type="journal article" date="2015" name="Genome Announc.">
        <title>Expanding the biotechnology potential of lactobacilli through comparative genomics of 213 strains and associated genera.</title>
        <authorList>
            <person name="Sun Z."/>
            <person name="Harris H.M."/>
            <person name="McCann A."/>
            <person name="Guo C."/>
            <person name="Argimon S."/>
            <person name="Zhang W."/>
            <person name="Yang X."/>
            <person name="Jeffery I.B."/>
            <person name="Cooney J.C."/>
            <person name="Kagawa T.F."/>
            <person name="Liu W."/>
            <person name="Song Y."/>
            <person name="Salvetti E."/>
            <person name="Wrobel A."/>
            <person name="Rasinkangas P."/>
            <person name="Parkhill J."/>
            <person name="Rea M.C."/>
            <person name="O'Sullivan O."/>
            <person name="Ritari J."/>
            <person name="Douillard F.P."/>
            <person name="Paul Ross R."/>
            <person name="Yang R."/>
            <person name="Briner A.E."/>
            <person name="Felis G.E."/>
            <person name="de Vos W.M."/>
            <person name="Barrangou R."/>
            <person name="Klaenhammer T.R."/>
            <person name="Caufield P.W."/>
            <person name="Cui Y."/>
            <person name="Zhang H."/>
            <person name="O'Toole P.W."/>
        </authorList>
    </citation>
    <scope>NUCLEOTIDE SEQUENCE [LARGE SCALE GENOMIC DNA]</scope>
    <source>
        <strain evidence="14 15">DSM 23829</strain>
    </source>
</reference>